<accession>A0A0F9GTU1</accession>
<gene>
    <name evidence="1" type="ORF">LCGC14_1786690</name>
</gene>
<dbReference type="EMBL" id="LAZR01016995">
    <property type="protein sequence ID" value="KKM02209.1"/>
    <property type="molecule type" value="Genomic_DNA"/>
</dbReference>
<sequence length="39" mass="4235">SVNITVQGFIGDEAQLQSELGRLVREAVGDDVDFGLETR</sequence>
<comment type="caution">
    <text evidence="1">The sequence shown here is derived from an EMBL/GenBank/DDBJ whole genome shotgun (WGS) entry which is preliminary data.</text>
</comment>
<protein>
    <submittedName>
        <fullName evidence="1">Uncharacterized protein</fullName>
    </submittedName>
</protein>
<evidence type="ECO:0000313" key="1">
    <source>
        <dbReference type="EMBL" id="KKM02209.1"/>
    </source>
</evidence>
<organism evidence="1">
    <name type="scientific">marine sediment metagenome</name>
    <dbReference type="NCBI Taxonomy" id="412755"/>
    <lineage>
        <taxon>unclassified sequences</taxon>
        <taxon>metagenomes</taxon>
        <taxon>ecological metagenomes</taxon>
    </lineage>
</organism>
<proteinExistence type="predicted"/>
<dbReference type="AlphaFoldDB" id="A0A0F9GTU1"/>
<name>A0A0F9GTU1_9ZZZZ</name>
<reference evidence="1" key="1">
    <citation type="journal article" date="2015" name="Nature">
        <title>Complex archaea that bridge the gap between prokaryotes and eukaryotes.</title>
        <authorList>
            <person name="Spang A."/>
            <person name="Saw J.H."/>
            <person name="Jorgensen S.L."/>
            <person name="Zaremba-Niedzwiedzka K."/>
            <person name="Martijn J."/>
            <person name="Lind A.E."/>
            <person name="van Eijk R."/>
            <person name="Schleper C."/>
            <person name="Guy L."/>
            <person name="Ettema T.J."/>
        </authorList>
    </citation>
    <scope>NUCLEOTIDE SEQUENCE</scope>
</reference>
<feature type="non-terminal residue" evidence="1">
    <location>
        <position position="1"/>
    </location>
</feature>